<dbReference type="Gene3D" id="3.40.50.1390">
    <property type="entry name" value="Resolvase, N-terminal catalytic domain"/>
    <property type="match status" value="1"/>
</dbReference>
<organism evidence="4 5">
    <name type="scientific">Nonlabens dokdonensis (strain DSM 17205 / KCTC 12402 / DSW-6)</name>
    <name type="common">Donghaeana dokdonensis</name>
    <dbReference type="NCBI Taxonomy" id="592029"/>
    <lineage>
        <taxon>Bacteria</taxon>
        <taxon>Pseudomonadati</taxon>
        <taxon>Bacteroidota</taxon>
        <taxon>Flavobacteriia</taxon>
        <taxon>Flavobacteriales</taxon>
        <taxon>Flavobacteriaceae</taxon>
        <taxon>Nonlabens</taxon>
    </lineage>
</organism>
<dbReference type="InterPro" id="IPR036162">
    <property type="entry name" value="Resolvase-like_N_sf"/>
</dbReference>
<dbReference type="SMART" id="SM00857">
    <property type="entry name" value="Resolvase"/>
    <property type="match status" value="1"/>
</dbReference>
<sequence>MKDLAIFEKFAKTGKGQKLRTDGKAVIYTRVSTKEQAENNASLETQLKYCKQLADKKGLEVIEYFGGTYESAKSDERKEFQKMLNYVKRRSNVGYIIVYSYDRFSRTGANGAYISDQLKKQGIVTISATQEVDTSTSAGSFQQNLYYMFSQFDNELRRDKSVSGMQEKLRKGHWTGAYPFGYTNANPGKGKIPNFVITEEGRLLKQAFLWKANRNMSHVDIAKKLQKKGLNINDKRLSDLFRNPFYCGLIVNSLIPGEIIEGLHPPLISREVFLKIHNLLNAGAETRKYSFDDENLPLKTFLKSTVCGTPYTGFVVKKKGLYYYKNRRKGSNENRSAKKLHQEFLELLKTYTLKDEKFIAPLREMLHYTFVSMNKEAIEDSERLTKEVNAIELKLDRIEERYVFEEINKSQYDKFRTKLLTEVNEKKKNLTQNTFDSSNLKKAIDRGLKYALNLPLLWSSGDIETKRKLQYMVFPDGLGYDFKNKRVQTFRVNSIFAQIACLSDKLGANKKGNFQNKIENSLSVTSAGFKPATSTAVMWCTIQLCYEA</sequence>
<dbReference type="InterPro" id="IPR006119">
    <property type="entry name" value="Resolv_N"/>
</dbReference>
<dbReference type="PROSITE" id="PS51737">
    <property type="entry name" value="RECOMBINASE_DNA_BIND"/>
    <property type="match status" value="1"/>
</dbReference>
<dbReference type="PROSITE" id="PS51736">
    <property type="entry name" value="RECOMBINASES_3"/>
    <property type="match status" value="1"/>
</dbReference>
<evidence type="ECO:0000313" key="4">
    <source>
        <dbReference type="EMBL" id="AGC75303.1"/>
    </source>
</evidence>
<dbReference type="GO" id="GO:0000150">
    <property type="term" value="F:DNA strand exchange activity"/>
    <property type="evidence" value="ECO:0007669"/>
    <property type="project" value="InterPro"/>
</dbReference>
<dbReference type="CDD" id="cd00338">
    <property type="entry name" value="Ser_Recombinase"/>
    <property type="match status" value="1"/>
</dbReference>
<proteinExistence type="predicted"/>
<dbReference type="InterPro" id="IPR038109">
    <property type="entry name" value="DNA_bind_recomb_sf"/>
</dbReference>
<feature type="domain" description="Recombinase" evidence="3">
    <location>
        <begin position="179"/>
        <end position="286"/>
    </location>
</feature>
<accession>L7W903</accession>
<dbReference type="Gene3D" id="3.90.1750.20">
    <property type="entry name" value="Putative Large Serine Recombinase, Chain B, Domain 2"/>
    <property type="match status" value="1"/>
</dbReference>
<evidence type="ECO:0000259" key="2">
    <source>
        <dbReference type="PROSITE" id="PS51736"/>
    </source>
</evidence>
<feature type="domain" description="Resolvase/invertase-type recombinase catalytic" evidence="2">
    <location>
        <begin position="24"/>
        <end position="172"/>
    </location>
</feature>
<gene>
    <name evidence="4" type="ordered locus">DDD_0176</name>
</gene>
<name>L7W903_NONDD</name>
<dbReference type="SUPFAM" id="SSF53041">
    <property type="entry name" value="Resolvase-like"/>
    <property type="match status" value="1"/>
</dbReference>
<dbReference type="GO" id="GO:0003677">
    <property type="term" value="F:DNA binding"/>
    <property type="evidence" value="ECO:0007669"/>
    <property type="project" value="InterPro"/>
</dbReference>
<dbReference type="InterPro" id="IPR011109">
    <property type="entry name" value="DNA_bind_recombinase_dom"/>
</dbReference>
<dbReference type="eggNOG" id="COG1961">
    <property type="taxonomic scope" value="Bacteria"/>
</dbReference>
<dbReference type="EMBL" id="CP001397">
    <property type="protein sequence ID" value="AGC75303.1"/>
    <property type="molecule type" value="Genomic_DNA"/>
</dbReference>
<dbReference type="HOGENOM" id="CLU_010686_17_0_10"/>
<reference evidence="4 5" key="1">
    <citation type="journal article" date="2013" name="Genome Biol. Evol.">
        <title>Genomic makeup of the marine flavobacterium Nonlabens (Donghaeana) dokdonensis DSW-6 and identification of a novel class of rhodopsins.</title>
        <authorList>
            <person name="Kwon S.K."/>
            <person name="Kim B.K."/>
            <person name="Song J.Y."/>
            <person name="Kwak M.J."/>
            <person name="Lee C.H."/>
            <person name="Yoon J.H."/>
            <person name="Oh T.K."/>
            <person name="Kim J.F."/>
        </authorList>
    </citation>
    <scope>NUCLEOTIDE SEQUENCE [LARGE SCALE GENOMIC DNA]</scope>
    <source>
        <strain evidence="5">DSM 17205 / KCTC 12402 / DSW-6</strain>
    </source>
</reference>
<dbReference type="Pfam" id="PF00239">
    <property type="entry name" value="Resolvase"/>
    <property type="match status" value="1"/>
</dbReference>
<dbReference type="AlphaFoldDB" id="L7W903"/>
<protein>
    <submittedName>
        <fullName evidence="4">Putative bacteriophage resolvase/recombinase</fullName>
    </submittedName>
</protein>
<dbReference type="STRING" id="592029.DDD_0176"/>
<dbReference type="PANTHER" id="PTHR30461:SF23">
    <property type="entry name" value="DNA RECOMBINASE-RELATED"/>
    <property type="match status" value="1"/>
</dbReference>
<dbReference type="Pfam" id="PF07508">
    <property type="entry name" value="Recombinase"/>
    <property type="match status" value="1"/>
</dbReference>
<feature type="coiled-coil region" evidence="1">
    <location>
        <begin position="374"/>
        <end position="408"/>
    </location>
</feature>
<keyword evidence="1" id="KW-0175">Coiled coil</keyword>
<dbReference type="KEGG" id="ndo:DDD_0176"/>
<evidence type="ECO:0000313" key="5">
    <source>
        <dbReference type="Proteomes" id="UP000011173"/>
    </source>
</evidence>
<dbReference type="PANTHER" id="PTHR30461">
    <property type="entry name" value="DNA-INVERTASE FROM LAMBDOID PROPHAGE"/>
    <property type="match status" value="1"/>
</dbReference>
<evidence type="ECO:0000256" key="1">
    <source>
        <dbReference type="SAM" id="Coils"/>
    </source>
</evidence>
<evidence type="ECO:0000259" key="3">
    <source>
        <dbReference type="PROSITE" id="PS51737"/>
    </source>
</evidence>
<dbReference type="InterPro" id="IPR050639">
    <property type="entry name" value="SSR_resolvase"/>
</dbReference>
<dbReference type="Proteomes" id="UP000011173">
    <property type="component" value="Chromosome"/>
</dbReference>